<evidence type="ECO:0000313" key="8">
    <source>
        <dbReference type="EMBL" id="KKT63717.1"/>
    </source>
</evidence>
<sequence>MRRLIISFGKYGAIGVLNVFLSLGIFNFLVWTTGIATGWWADVFIVAAFVITVTHSFFWNKFWVFEFDNTEKAKREYAKFFLVTGMTSGLNTVLFHIIINVIGAPANINQTLWANIALVSLIPVSVLGNFAGYKLIVFKK</sequence>
<feature type="domain" description="GtrA/DPMS transmembrane" evidence="7">
    <location>
        <begin position="10"/>
        <end position="138"/>
    </location>
</feature>
<feature type="transmembrane region" description="Helical" evidence="6">
    <location>
        <begin position="112"/>
        <end position="136"/>
    </location>
</feature>
<evidence type="ECO:0000259" key="7">
    <source>
        <dbReference type="Pfam" id="PF04138"/>
    </source>
</evidence>
<dbReference type="GO" id="GO:0005886">
    <property type="term" value="C:plasma membrane"/>
    <property type="evidence" value="ECO:0007669"/>
    <property type="project" value="TreeGrafter"/>
</dbReference>
<organism evidence="8 9">
    <name type="scientific">Candidatus Giovannonibacteria bacterium GW2011_GWA2_44_26</name>
    <dbReference type="NCBI Taxonomy" id="1618648"/>
    <lineage>
        <taxon>Bacteria</taxon>
        <taxon>Candidatus Giovannoniibacteriota</taxon>
    </lineage>
</organism>
<comment type="subcellular location">
    <subcellularLocation>
        <location evidence="1">Membrane</location>
        <topology evidence="1">Multi-pass membrane protein</topology>
    </subcellularLocation>
</comment>
<dbReference type="AlphaFoldDB" id="A0A0G1L532"/>
<accession>A0A0G1L532</accession>
<name>A0A0G1L532_9BACT</name>
<proteinExistence type="inferred from homology"/>
<keyword evidence="3 6" id="KW-0812">Transmembrane</keyword>
<dbReference type="EMBL" id="LCIT01000001">
    <property type="protein sequence ID" value="KKT63717.1"/>
    <property type="molecule type" value="Genomic_DNA"/>
</dbReference>
<evidence type="ECO:0000256" key="1">
    <source>
        <dbReference type="ARBA" id="ARBA00004141"/>
    </source>
</evidence>
<keyword evidence="8" id="KW-0808">Transferase</keyword>
<dbReference type="GO" id="GO:0016740">
    <property type="term" value="F:transferase activity"/>
    <property type="evidence" value="ECO:0007669"/>
    <property type="project" value="UniProtKB-KW"/>
</dbReference>
<protein>
    <submittedName>
        <fullName evidence="8">Glycosyl transferase family 2</fullName>
    </submittedName>
</protein>
<dbReference type="GO" id="GO:0000271">
    <property type="term" value="P:polysaccharide biosynthetic process"/>
    <property type="evidence" value="ECO:0007669"/>
    <property type="project" value="InterPro"/>
</dbReference>
<evidence type="ECO:0000256" key="6">
    <source>
        <dbReference type="SAM" id="Phobius"/>
    </source>
</evidence>
<feature type="transmembrane region" description="Helical" evidence="6">
    <location>
        <begin position="39"/>
        <end position="59"/>
    </location>
</feature>
<evidence type="ECO:0000256" key="4">
    <source>
        <dbReference type="ARBA" id="ARBA00022989"/>
    </source>
</evidence>
<evidence type="ECO:0000256" key="2">
    <source>
        <dbReference type="ARBA" id="ARBA00009399"/>
    </source>
</evidence>
<evidence type="ECO:0000256" key="3">
    <source>
        <dbReference type="ARBA" id="ARBA00022692"/>
    </source>
</evidence>
<comment type="caution">
    <text evidence="8">The sequence shown here is derived from an EMBL/GenBank/DDBJ whole genome shotgun (WGS) entry which is preliminary data.</text>
</comment>
<comment type="similarity">
    <text evidence="2">Belongs to the GtrA family.</text>
</comment>
<dbReference type="InterPro" id="IPR007267">
    <property type="entry name" value="GtrA_DPMS_TM"/>
</dbReference>
<feature type="transmembrane region" description="Helical" evidence="6">
    <location>
        <begin position="12"/>
        <end position="33"/>
    </location>
</feature>
<dbReference type="PANTHER" id="PTHR38459:SF1">
    <property type="entry name" value="PROPHAGE BACTOPRENOL-LINKED GLUCOSE TRANSLOCASE HOMOLOG"/>
    <property type="match status" value="1"/>
</dbReference>
<keyword evidence="5 6" id="KW-0472">Membrane</keyword>
<dbReference type="PANTHER" id="PTHR38459">
    <property type="entry name" value="PROPHAGE BACTOPRENOL-LINKED GLUCOSE TRANSLOCASE HOMOLOG"/>
    <property type="match status" value="1"/>
</dbReference>
<dbReference type="Pfam" id="PF04138">
    <property type="entry name" value="GtrA_DPMS_TM"/>
    <property type="match status" value="1"/>
</dbReference>
<dbReference type="InterPro" id="IPR051401">
    <property type="entry name" value="GtrA_CellWall_Glycosyl"/>
</dbReference>
<evidence type="ECO:0000313" key="9">
    <source>
        <dbReference type="Proteomes" id="UP000033945"/>
    </source>
</evidence>
<feature type="transmembrane region" description="Helical" evidence="6">
    <location>
        <begin position="80"/>
        <end position="106"/>
    </location>
</feature>
<evidence type="ECO:0000256" key="5">
    <source>
        <dbReference type="ARBA" id="ARBA00023136"/>
    </source>
</evidence>
<reference evidence="8 9" key="1">
    <citation type="journal article" date="2015" name="Nature">
        <title>rRNA introns, odd ribosomes, and small enigmatic genomes across a large radiation of phyla.</title>
        <authorList>
            <person name="Brown C.T."/>
            <person name="Hug L.A."/>
            <person name="Thomas B.C."/>
            <person name="Sharon I."/>
            <person name="Castelle C.J."/>
            <person name="Singh A."/>
            <person name="Wilkins M.J."/>
            <person name="Williams K.H."/>
            <person name="Banfield J.F."/>
        </authorList>
    </citation>
    <scope>NUCLEOTIDE SEQUENCE [LARGE SCALE GENOMIC DNA]</scope>
</reference>
<gene>
    <name evidence="8" type="ORF">UW55_C0001G0010</name>
</gene>
<keyword evidence="4 6" id="KW-1133">Transmembrane helix</keyword>
<dbReference type="Proteomes" id="UP000033945">
    <property type="component" value="Unassembled WGS sequence"/>
</dbReference>